<proteinExistence type="predicted"/>
<accession>A0A5J4V1H7</accession>
<keyword evidence="1" id="KW-0732">Signal</keyword>
<dbReference type="EMBL" id="SNRW01010673">
    <property type="protein sequence ID" value="KAA6376230.1"/>
    <property type="molecule type" value="Genomic_DNA"/>
</dbReference>
<evidence type="ECO:0000256" key="1">
    <source>
        <dbReference type="SAM" id="SignalP"/>
    </source>
</evidence>
<organism evidence="3 4">
    <name type="scientific">Streblomastix strix</name>
    <dbReference type="NCBI Taxonomy" id="222440"/>
    <lineage>
        <taxon>Eukaryota</taxon>
        <taxon>Metamonada</taxon>
        <taxon>Preaxostyla</taxon>
        <taxon>Oxymonadida</taxon>
        <taxon>Streblomastigidae</taxon>
        <taxon>Streblomastix</taxon>
    </lineage>
</organism>
<dbReference type="InterPro" id="IPR056832">
    <property type="entry name" value="ARM_TT21_2nd"/>
</dbReference>
<feature type="signal peptide" evidence="1">
    <location>
        <begin position="1"/>
        <end position="19"/>
    </location>
</feature>
<protein>
    <recommendedName>
        <fullName evidence="2">Tetratricopeptide repeat protein 21A/21B second ARM domain-containing protein</fullName>
    </recommendedName>
</protein>
<dbReference type="GO" id="GO:0005929">
    <property type="term" value="C:cilium"/>
    <property type="evidence" value="ECO:0007669"/>
    <property type="project" value="GOC"/>
</dbReference>
<dbReference type="Proteomes" id="UP000324800">
    <property type="component" value="Unassembled WGS sequence"/>
</dbReference>
<dbReference type="InterPro" id="IPR040364">
    <property type="entry name" value="TTC21A/TTC21B"/>
</dbReference>
<dbReference type="GO" id="GO:0035721">
    <property type="term" value="P:intraciliary retrograde transport"/>
    <property type="evidence" value="ECO:0007669"/>
    <property type="project" value="TreeGrafter"/>
</dbReference>
<feature type="domain" description="Tetratricopeptide repeat protein 21A/21B second ARM" evidence="2">
    <location>
        <begin position="42"/>
        <end position="223"/>
    </location>
</feature>
<name>A0A5J4V1H7_9EUKA</name>
<comment type="caution">
    <text evidence="3">The sequence shown here is derived from an EMBL/GenBank/DDBJ whole genome shotgun (WGS) entry which is preliminary data.</text>
</comment>
<feature type="non-terminal residue" evidence="3">
    <location>
        <position position="350"/>
    </location>
</feature>
<gene>
    <name evidence="3" type="ORF">EZS28_028246</name>
</gene>
<dbReference type="PANTHER" id="PTHR14699:SF0">
    <property type="entry name" value="TETRATRICOPEPTIDE REPEAT PROTEIN 21 HOMOLOG"/>
    <property type="match status" value="1"/>
</dbReference>
<evidence type="ECO:0000313" key="3">
    <source>
        <dbReference type="EMBL" id="KAA6376230.1"/>
    </source>
</evidence>
<feature type="chain" id="PRO_5023920384" description="Tetratricopeptide repeat protein 21A/21B second ARM domain-containing protein" evidence="1">
    <location>
        <begin position="20"/>
        <end position="350"/>
    </location>
</feature>
<dbReference type="GO" id="GO:0061512">
    <property type="term" value="P:protein localization to cilium"/>
    <property type="evidence" value="ECO:0007669"/>
    <property type="project" value="TreeGrafter"/>
</dbReference>
<sequence>MMGCLMCLWARVKLYLGNASDAIDKLSLMDTTSQASETDYFANMLWAFAEQGNFNDVGDQLEVYSVTQASLDTTAVPFYVKAKYTWAKEKNRGKCIAQLDHALVIQLRRVFPQIRGMQRFGIDTFASPSLPPSGVFYSELDPSVVLCIIRSLINHLPSLPISSSQTPPLILQRLNATMRMITNTMPHVREVLFIQAYLLYLSGRLPDAQKILSQCLSDDNESEESVVNITRNENEQQMIGADESNHKNGSGWGGVGMETSFGSGQNKHKSQIEDNVSGYIEASLLLSRIMLENGDLEGAKTRLNDALAREFNIRKNTSYCIIMGQALVRSRIPQDIEEGKKMLLNTLSMP</sequence>
<dbReference type="AlphaFoldDB" id="A0A5J4V1H7"/>
<dbReference type="PANTHER" id="PTHR14699">
    <property type="entry name" value="STI2 PROTEIN-RELATED"/>
    <property type="match status" value="1"/>
</dbReference>
<evidence type="ECO:0000313" key="4">
    <source>
        <dbReference type="Proteomes" id="UP000324800"/>
    </source>
</evidence>
<evidence type="ECO:0000259" key="2">
    <source>
        <dbReference type="Pfam" id="PF25060"/>
    </source>
</evidence>
<reference evidence="3 4" key="1">
    <citation type="submission" date="2019-03" db="EMBL/GenBank/DDBJ databases">
        <title>Single cell metagenomics reveals metabolic interactions within the superorganism composed of flagellate Streblomastix strix and complex community of Bacteroidetes bacteria on its surface.</title>
        <authorList>
            <person name="Treitli S.C."/>
            <person name="Kolisko M."/>
            <person name="Husnik F."/>
            <person name="Keeling P."/>
            <person name="Hampl V."/>
        </authorList>
    </citation>
    <scope>NUCLEOTIDE SEQUENCE [LARGE SCALE GENOMIC DNA]</scope>
    <source>
        <strain evidence="3">ST1C</strain>
    </source>
</reference>
<dbReference type="GO" id="GO:0030991">
    <property type="term" value="C:intraciliary transport particle A"/>
    <property type="evidence" value="ECO:0007669"/>
    <property type="project" value="TreeGrafter"/>
</dbReference>
<dbReference type="Pfam" id="PF25060">
    <property type="entry name" value="ARM_TT21_2nd"/>
    <property type="match status" value="1"/>
</dbReference>